<sequence length="237" mass="26262">MEAVRTERCVLPCNICNKGAGKMIEETNGTEEIAKAHEEAEQDSRVVKFAAPYRFEGTEYTEVDLRGLDKLTVQNAIDAQRQLFTEREVAAAMLCETTTAFARAIAARAAALPIEFFKLLPRGASRKVANAVRAHVNADAETKNHVMQLEQPYCFGGKTYTEIDLNGIANLNSMNESEAENRLARAGFMVTETSFNYLFACILASMATGLPEEFFTGLPLREVLKLKNAVNDSDFFE</sequence>
<proteinExistence type="predicted"/>
<protein>
    <submittedName>
        <fullName evidence="1">Tail assembly chaperone protein</fullName>
    </submittedName>
</protein>
<evidence type="ECO:0000313" key="1">
    <source>
        <dbReference type="EMBL" id="DAF62903.1"/>
    </source>
</evidence>
<organism evidence="1">
    <name type="scientific">Caudovirales sp. ctu3532</name>
    <dbReference type="NCBI Taxonomy" id="2827639"/>
    <lineage>
        <taxon>Viruses</taxon>
        <taxon>Duplodnaviria</taxon>
        <taxon>Heunggongvirae</taxon>
        <taxon>Uroviricota</taxon>
        <taxon>Caudoviricetes</taxon>
    </lineage>
</organism>
<name>A0A8S5TIU3_9CAUD</name>
<accession>A0A8S5TIU3</accession>
<reference evidence="1" key="1">
    <citation type="journal article" date="2021" name="Proc. Natl. Acad. Sci. U.S.A.">
        <title>A Catalog of Tens of Thousands of Viruses from Human Metagenomes Reveals Hidden Associations with Chronic Diseases.</title>
        <authorList>
            <person name="Tisza M.J."/>
            <person name="Buck C.B."/>
        </authorList>
    </citation>
    <scope>NUCLEOTIDE SEQUENCE</scope>
    <source>
        <strain evidence="1">Ctu3532</strain>
    </source>
</reference>
<dbReference type="EMBL" id="BK032830">
    <property type="protein sequence ID" value="DAF62903.1"/>
    <property type="molecule type" value="Genomic_DNA"/>
</dbReference>